<evidence type="ECO:0000313" key="2">
    <source>
        <dbReference type="Proteomes" id="UP000014854"/>
    </source>
</evidence>
<dbReference type="PATRIC" id="fig|1336752.4.peg.4001"/>
<organism evidence="1 2">
    <name type="scientific">Vibrio fluvialis PG41</name>
    <dbReference type="NCBI Taxonomy" id="1336752"/>
    <lineage>
        <taxon>Bacteria</taxon>
        <taxon>Pseudomonadati</taxon>
        <taxon>Pseudomonadota</taxon>
        <taxon>Gammaproteobacteria</taxon>
        <taxon>Vibrionales</taxon>
        <taxon>Vibrionaceae</taxon>
        <taxon>Vibrio</taxon>
    </lineage>
</organism>
<reference evidence="1 2" key="1">
    <citation type="journal article" date="2013" name="Gut Pathog.">
        <title>Evidence of a new metabolic capacity in an emerging diarrheal pathogen: lessons from the draft genomes of Vibrio fluvialis strains PG41 and I21563.</title>
        <authorList>
            <person name="Khatri I."/>
            <person name="Mahajan S."/>
            <person name="Dureja C."/>
            <person name="Subramanian S."/>
            <person name="Raychaudhuri S."/>
        </authorList>
    </citation>
    <scope>NUCLEOTIDE SEQUENCE [LARGE SCALE GENOMIC DNA]</scope>
    <source>
        <strain evidence="1 2">PG41</strain>
    </source>
</reference>
<dbReference type="Proteomes" id="UP000014854">
    <property type="component" value="Unassembled WGS sequence"/>
</dbReference>
<comment type="caution">
    <text evidence="1">The sequence shown here is derived from an EMBL/GenBank/DDBJ whole genome shotgun (WGS) entry which is preliminary data.</text>
</comment>
<protein>
    <submittedName>
        <fullName evidence="1">Uncharacterized protein</fullName>
    </submittedName>
</protein>
<dbReference type="EMBL" id="ASXS01000022">
    <property type="protein sequence ID" value="EPP20219.1"/>
    <property type="molecule type" value="Genomic_DNA"/>
</dbReference>
<accession>S7HWU8</accession>
<evidence type="ECO:0000313" key="1">
    <source>
        <dbReference type="EMBL" id="EPP20219.1"/>
    </source>
</evidence>
<gene>
    <name evidence="1" type="ORF">L910_2330</name>
</gene>
<proteinExistence type="predicted"/>
<dbReference type="AlphaFoldDB" id="S7HWU8"/>
<sequence>MRSLSFKSVNKEVYEIWNQKETGTFSVDESYRSQQGWNDLMDLIT</sequence>
<name>S7HWU8_VIBFL</name>